<dbReference type="GO" id="GO:0046983">
    <property type="term" value="F:protein dimerization activity"/>
    <property type="evidence" value="ECO:0007669"/>
    <property type="project" value="InterPro"/>
</dbReference>
<evidence type="ECO:0000256" key="10">
    <source>
        <dbReference type="SAM" id="MobiDB-lite"/>
    </source>
</evidence>
<feature type="compositionally biased region" description="Low complexity" evidence="10">
    <location>
        <begin position="270"/>
        <end position="283"/>
    </location>
</feature>
<reference evidence="15" key="1">
    <citation type="submission" date="2009-09" db="EMBL/GenBank/DDBJ databases">
        <title>The complete genome of Kribbella flavida DSM 17836.</title>
        <authorList>
            <consortium name="US DOE Joint Genome Institute (JGI-PGF)"/>
            <person name="Lucas S."/>
            <person name="Copeland A."/>
            <person name="Lapidus A."/>
            <person name="Glavina del Rio T."/>
            <person name="Dalin E."/>
            <person name="Tice H."/>
            <person name="Bruce D."/>
            <person name="Goodwin L."/>
            <person name="Pitluck S."/>
            <person name="Kyrpides N."/>
            <person name="Mavromatis K."/>
            <person name="Ivanova N."/>
            <person name="Saunders E."/>
            <person name="Brettin T."/>
            <person name="Detter J.C."/>
            <person name="Han C."/>
            <person name="Larimer F."/>
            <person name="Land M."/>
            <person name="Hauser L."/>
            <person name="Markowitz V."/>
            <person name="Cheng J.-F."/>
            <person name="Hugenholtz P."/>
            <person name="Woyke T."/>
            <person name="Wu D."/>
            <person name="Pukall R."/>
            <person name="Klenk H.-P."/>
            <person name="Eisen J.A."/>
        </authorList>
    </citation>
    <scope>NUCLEOTIDE SEQUENCE [LARGE SCALE GENOMIC DNA]</scope>
    <source>
        <strain evidence="15">DSM 17836 / JCM 10339 / NBRC 14399</strain>
    </source>
</reference>
<evidence type="ECO:0000256" key="4">
    <source>
        <dbReference type="ARBA" id="ARBA00022679"/>
    </source>
</evidence>
<feature type="transmembrane region" description="Helical" evidence="11">
    <location>
        <begin position="34"/>
        <end position="55"/>
    </location>
</feature>
<dbReference type="InterPro" id="IPR011712">
    <property type="entry name" value="Sig_transdc_His_kin_sub3_dim/P"/>
</dbReference>
<feature type="coiled-coil region" evidence="9">
    <location>
        <begin position="164"/>
        <end position="196"/>
    </location>
</feature>
<sequence length="418" mass="43486">MAGAVPLNRLLTGITVLSTGLAPAVAPTLPGRLSSSAVLVLTLGVVAQLAATFVISRWHHQPHLGFAAAAAVSGGLVLAAPPWPNLIAVGAVAWTPVALGWAATRVFEYARSWYQLVVAVGSGAGYLVVVGSRAGAGWSWLTAVLAAAVPILGSITVMLGLRLRQARRDQLEALARQRVTAQREAERAERERLAVEIHDTLGRHLTLLVLRANTLTLMTDDPAVKLAGSQLSGFGSAALADLRRLVRLLHKPTDSAPGTRRASEADGALGPDSGRNSGPDSGPDPGPEMVARAARQLVAEARAAGQSVRLVVLGTDLLLPPVLVRTVDRVVQEGLTNARRHAPGSTVEVVVAVADDVEILVRNSAPEPGSRTEPGGGVGLTALRRRVELLGGHCESGAEPRGGYALLVTLPRVRALHG</sequence>
<protein>
    <recommendedName>
        <fullName evidence="2">histidine kinase</fullName>
        <ecNumber evidence="2">2.7.13.3</ecNumber>
    </recommendedName>
</protein>
<proteinExistence type="predicted"/>
<dbReference type="Gene3D" id="3.30.565.10">
    <property type="entry name" value="Histidine kinase-like ATPase, C-terminal domain"/>
    <property type="match status" value="1"/>
</dbReference>
<evidence type="ECO:0000256" key="11">
    <source>
        <dbReference type="SAM" id="Phobius"/>
    </source>
</evidence>
<dbReference type="GO" id="GO:0016020">
    <property type="term" value="C:membrane"/>
    <property type="evidence" value="ECO:0007669"/>
    <property type="project" value="InterPro"/>
</dbReference>
<gene>
    <name evidence="14" type="ordered locus">Kfla_4355</name>
</gene>
<dbReference type="OrthoDB" id="227596at2"/>
<evidence type="ECO:0000256" key="3">
    <source>
        <dbReference type="ARBA" id="ARBA00022553"/>
    </source>
</evidence>
<evidence type="ECO:0000313" key="15">
    <source>
        <dbReference type="Proteomes" id="UP000007967"/>
    </source>
</evidence>
<keyword evidence="3" id="KW-0597">Phosphoprotein</keyword>
<keyword evidence="8" id="KW-0902">Two-component regulatory system</keyword>
<keyword evidence="15" id="KW-1185">Reference proteome</keyword>
<dbReference type="InterPro" id="IPR003594">
    <property type="entry name" value="HATPase_dom"/>
</dbReference>
<keyword evidence="5" id="KW-0547">Nucleotide-binding</keyword>
<dbReference type="SUPFAM" id="SSF55874">
    <property type="entry name" value="ATPase domain of HSP90 chaperone/DNA topoisomerase II/histidine kinase"/>
    <property type="match status" value="1"/>
</dbReference>
<dbReference type="EMBL" id="CP001736">
    <property type="protein sequence ID" value="ADB33389.1"/>
    <property type="molecule type" value="Genomic_DNA"/>
</dbReference>
<keyword evidence="6 14" id="KW-0418">Kinase</keyword>
<dbReference type="RefSeq" id="WP_012921943.1">
    <property type="nucleotide sequence ID" value="NC_013729.1"/>
</dbReference>
<evidence type="ECO:0000256" key="2">
    <source>
        <dbReference type="ARBA" id="ARBA00012438"/>
    </source>
</evidence>
<dbReference type="Pfam" id="PF02518">
    <property type="entry name" value="HATPase_c"/>
    <property type="match status" value="1"/>
</dbReference>
<keyword evidence="9" id="KW-0175">Coiled coil</keyword>
<feature type="domain" description="Signal transduction histidine kinase subgroup 3 dimerisation and phosphoacceptor" evidence="13">
    <location>
        <begin position="189"/>
        <end position="253"/>
    </location>
</feature>
<evidence type="ECO:0000256" key="1">
    <source>
        <dbReference type="ARBA" id="ARBA00000085"/>
    </source>
</evidence>
<dbReference type="GO" id="GO:0000155">
    <property type="term" value="F:phosphorelay sensor kinase activity"/>
    <property type="evidence" value="ECO:0007669"/>
    <property type="project" value="InterPro"/>
</dbReference>
<dbReference type="KEGG" id="kfl:Kfla_4355"/>
<dbReference type="PANTHER" id="PTHR24421">
    <property type="entry name" value="NITRATE/NITRITE SENSOR PROTEIN NARX-RELATED"/>
    <property type="match status" value="1"/>
</dbReference>
<feature type="transmembrane region" description="Helical" evidence="11">
    <location>
        <begin position="86"/>
        <end position="104"/>
    </location>
</feature>
<evidence type="ECO:0000256" key="5">
    <source>
        <dbReference type="ARBA" id="ARBA00022741"/>
    </source>
</evidence>
<feature type="transmembrane region" description="Helical" evidence="11">
    <location>
        <begin position="140"/>
        <end position="161"/>
    </location>
</feature>
<dbReference type="PANTHER" id="PTHR24421:SF10">
    <property type="entry name" value="NITRATE_NITRITE SENSOR PROTEIN NARQ"/>
    <property type="match status" value="1"/>
</dbReference>
<dbReference type="Proteomes" id="UP000007967">
    <property type="component" value="Chromosome"/>
</dbReference>
<evidence type="ECO:0000313" key="14">
    <source>
        <dbReference type="EMBL" id="ADB33389.1"/>
    </source>
</evidence>
<evidence type="ECO:0000256" key="8">
    <source>
        <dbReference type="ARBA" id="ARBA00023012"/>
    </source>
</evidence>
<dbReference type="eggNOG" id="COG4585">
    <property type="taxonomic scope" value="Bacteria"/>
</dbReference>
<dbReference type="GO" id="GO:0005524">
    <property type="term" value="F:ATP binding"/>
    <property type="evidence" value="ECO:0007669"/>
    <property type="project" value="UniProtKB-KW"/>
</dbReference>
<accession>D2PVA8</accession>
<dbReference type="EC" id="2.7.13.3" evidence="2"/>
<reference evidence="14 15" key="2">
    <citation type="journal article" date="2010" name="Stand. Genomic Sci.">
        <title>Complete genome sequence of Kribbella flavida type strain (IFO 14399).</title>
        <authorList>
            <person name="Pukall R."/>
            <person name="Lapidus A."/>
            <person name="Glavina Del Rio T."/>
            <person name="Copeland A."/>
            <person name="Tice H."/>
            <person name="Cheng J.-F."/>
            <person name="Lucas S."/>
            <person name="Chen F."/>
            <person name="Nolan M."/>
            <person name="LaButti K."/>
            <person name="Pati A."/>
            <person name="Ivanova N."/>
            <person name="Mavrommatis K."/>
            <person name="Mikhailova N."/>
            <person name="Pitluck S."/>
            <person name="Bruce D."/>
            <person name="Goodwin L."/>
            <person name="Land M."/>
            <person name="Hauser L."/>
            <person name="Chang Y.-J."/>
            <person name="Jeffries C.D."/>
            <person name="Chen A."/>
            <person name="Palaniappan K."/>
            <person name="Chain P."/>
            <person name="Rohde M."/>
            <person name="Goeker M."/>
            <person name="Bristow J."/>
            <person name="Eisen J.A."/>
            <person name="Markowitz V."/>
            <person name="Hugenholtz P."/>
            <person name="Kyrpides N.C."/>
            <person name="Klenk H.-P."/>
            <person name="Brettin T."/>
        </authorList>
    </citation>
    <scope>NUCLEOTIDE SEQUENCE [LARGE SCALE GENOMIC DNA]</scope>
    <source>
        <strain evidence="15">DSM 17836 / JCM 10339 / NBRC 14399</strain>
    </source>
</reference>
<evidence type="ECO:0000256" key="9">
    <source>
        <dbReference type="SAM" id="Coils"/>
    </source>
</evidence>
<feature type="domain" description="Histidine kinase/HSP90-like ATPase" evidence="12">
    <location>
        <begin position="326"/>
        <end position="412"/>
    </location>
</feature>
<keyword evidence="11" id="KW-0472">Membrane</keyword>
<feature type="region of interest" description="Disordered" evidence="10">
    <location>
        <begin position="253"/>
        <end position="288"/>
    </location>
</feature>
<dbReference type="InterPro" id="IPR036890">
    <property type="entry name" value="HATPase_C_sf"/>
</dbReference>
<dbReference type="InterPro" id="IPR050482">
    <property type="entry name" value="Sensor_HK_TwoCompSys"/>
</dbReference>
<evidence type="ECO:0000256" key="6">
    <source>
        <dbReference type="ARBA" id="ARBA00022777"/>
    </source>
</evidence>
<dbReference type="CDD" id="cd16917">
    <property type="entry name" value="HATPase_UhpB-NarQ-NarX-like"/>
    <property type="match status" value="1"/>
</dbReference>
<name>D2PVA8_KRIFD</name>
<dbReference type="STRING" id="479435.Kfla_4355"/>
<dbReference type="HOGENOM" id="CLU_000445_20_1_11"/>
<evidence type="ECO:0000256" key="7">
    <source>
        <dbReference type="ARBA" id="ARBA00022840"/>
    </source>
</evidence>
<keyword evidence="4" id="KW-0808">Transferase</keyword>
<dbReference type="Pfam" id="PF07730">
    <property type="entry name" value="HisKA_3"/>
    <property type="match status" value="1"/>
</dbReference>
<dbReference type="Gene3D" id="1.20.5.1930">
    <property type="match status" value="1"/>
</dbReference>
<keyword evidence="7" id="KW-0067">ATP-binding</keyword>
<comment type="catalytic activity">
    <reaction evidence="1">
        <text>ATP + protein L-histidine = ADP + protein N-phospho-L-histidine.</text>
        <dbReference type="EC" id="2.7.13.3"/>
    </reaction>
</comment>
<evidence type="ECO:0000259" key="12">
    <source>
        <dbReference type="Pfam" id="PF02518"/>
    </source>
</evidence>
<keyword evidence="11" id="KW-1133">Transmembrane helix</keyword>
<evidence type="ECO:0000259" key="13">
    <source>
        <dbReference type="Pfam" id="PF07730"/>
    </source>
</evidence>
<organism evidence="14 15">
    <name type="scientific">Kribbella flavida (strain DSM 17836 / JCM 10339 / NBRC 14399)</name>
    <dbReference type="NCBI Taxonomy" id="479435"/>
    <lineage>
        <taxon>Bacteria</taxon>
        <taxon>Bacillati</taxon>
        <taxon>Actinomycetota</taxon>
        <taxon>Actinomycetes</taxon>
        <taxon>Propionibacteriales</taxon>
        <taxon>Kribbellaceae</taxon>
        <taxon>Kribbella</taxon>
    </lineage>
</organism>
<feature type="transmembrane region" description="Helical" evidence="11">
    <location>
        <begin position="116"/>
        <end position="134"/>
    </location>
</feature>
<dbReference type="AlphaFoldDB" id="D2PVA8"/>
<keyword evidence="11" id="KW-0812">Transmembrane</keyword>